<evidence type="ECO:0000313" key="5">
    <source>
        <dbReference type="EMBL" id="GAS86283.1"/>
    </source>
</evidence>
<dbReference type="Gene3D" id="2.60.40.1240">
    <property type="match status" value="1"/>
</dbReference>
<evidence type="ECO:0000256" key="2">
    <source>
        <dbReference type="SAM" id="MobiDB-lite"/>
    </source>
</evidence>
<dbReference type="AlphaFoldDB" id="A0A117I430"/>
<reference evidence="6" key="2">
    <citation type="submission" date="2016-02" db="EMBL/GenBank/DDBJ databases">
        <title>Draft genome sequence of five rapidly growing Mycobacterium species.</title>
        <authorList>
            <person name="Katahira K."/>
            <person name="Gotou Y."/>
            <person name="Iida K."/>
            <person name="Ogura Y."/>
            <person name="Hayashi T."/>
        </authorList>
    </citation>
    <scope>NUCLEOTIDE SEQUENCE [LARGE SCALE GENOMIC DNA]</scope>
    <source>
        <strain evidence="6">JCM15654</strain>
    </source>
</reference>
<protein>
    <recommendedName>
        <fullName evidence="4">MPT63-like domain-containing protein</fullName>
    </recommendedName>
</protein>
<accession>A0A117I430</accession>
<evidence type="ECO:0000313" key="6">
    <source>
        <dbReference type="Proteomes" id="UP000069620"/>
    </source>
</evidence>
<evidence type="ECO:0000259" key="4">
    <source>
        <dbReference type="Pfam" id="PF09167"/>
    </source>
</evidence>
<dbReference type="SUPFAM" id="SSF81982">
    <property type="entry name" value="Antigen MPT63/MPB63 (immunoprotective extracellular protein)"/>
    <property type="match status" value="1"/>
</dbReference>
<sequence>MKINKLAAPVGIAAIGVGMAGATAGPASAANNIRPYGQQETLNDYGTGAPMIGYTVKGLAPSSDPVPHNGQLYAAIVKVSGLGGWATPLIPLFNARAESGANYRVIGGGVPPAPPGGTTTGTLYFDVVGDPPNSVVYNDGVQDLLVWVSGAPEGGVPGGPPDTAGESSEIIAPPPAEEAPTGGDEFAPQVVAPPPYQLTQPELAAPGFNGGDHGGGGGHR</sequence>
<comment type="caution">
    <text evidence="5">The sequence shown here is derived from an EMBL/GenBank/DDBJ whole genome shotgun (WGS) entry which is preliminary data.</text>
</comment>
<evidence type="ECO:0000256" key="3">
    <source>
        <dbReference type="SAM" id="SignalP"/>
    </source>
</evidence>
<feature type="chain" id="PRO_5007148468" description="MPT63-like domain-containing protein" evidence="3">
    <location>
        <begin position="30"/>
        <end position="220"/>
    </location>
</feature>
<feature type="domain" description="MPT63-like" evidence="4">
    <location>
        <begin position="33"/>
        <end position="147"/>
    </location>
</feature>
<proteinExistence type="predicted"/>
<evidence type="ECO:0000256" key="1">
    <source>
        <dbReference type="ARBA" id="ARBA00022729"/>
    </source>
</evidence>
<reference evidence="6" key="1">
    <citation type="journal article" date="2016" name="Genome Announc.">
        <title>Draft Genome Sequences of Five Rapidly Growing Mycobacterium Species, M. thermoresistibile, M. fortuitum subsp. acetamidolyticum, M. canariasense, M. brisbanense, and M. novocastrense.</title>
        <authorList>
            <person name="Katahira K."/>
            <person name="Ogura Y."/>
            <person name="Gotoh Y."/>
            <person name="Hayashi T."/>
        </authorList>
    </citation>
    <scope>NUCLEOTIDE SEQUENCE [LARGE SCALE GENOMIC DNA]</scope>
    <source>
        <strain evidence="6">JCM15654</strain>
    </source>
</reference>
<name>A0A117I430_9MYCO</name>
<dbReference type="InterPro" id="IPR015250">
    <property type="entry name" value="MPT63-like"/>
</dbReference>
<feature type="compositionally biased region" description="Gly residues" evidence="2">
    <location>
        <begin position="208"/>
        <end position="220"/>
    </location>
</feature>
<feature type="signal peptide" evidence="3">
    <location>
        <begin position="1"/>
        <end position="29"/>
    </location>
</feature>
<feature type="region of interest" description="Disordered" evidence="2">
    <location>
        <begin position="152"/>
        <end position="220"/>
    </location>
</feature>
<organism evidence="5 6">
    <name type="scientific">Mycolicibacterium brisbanense</name>
    <dbReference type="NCBI Taxonomy" id="146020"/>
    <lineage>
        <taxon>Bacteria</taxon>
        <taxon>Bacillati</taxon>
        <taxon>Actinomycetota</taxon>
        <taxon>Actinomycetes</taxon>
        <taxon>Mycobacteriales</taxon>
        <taxon>Mycobacteriaceae</taxon>
        <taxon>Mycolicibacterium</taxon>
    </lineage>
</organism>
<dbReference type="RefSeq" id="WP_062827401.1">
    <property type="nucleotide sequence ID" value="NZ_BCSX01000004.1"/>
</dbReference>
<keyword evidence="1 3" id="KW-0732">Signal</keyword>
<dbReference type="Pfam" id="PF09167">
    <property type="entry name" value="DUF1942"/>
    <property type="match status" value="1"/>
</dbReference>
<gene>
    <name evidence="5" type="ORF">RMCB_0379</name>
</gene>
<dbReference type="Proteomes" id="UP000069620">
    <property type="component" value="Unassembled WGS sequence"/>
</dbReference>
<dbReference type="InterPro" id="IPR029050">
    <property type="entry name" value="Immunoprotect_excell_Ig-like"/>
</dbReference>
<dbReference type="GO" id="GO:0005615">
    <property type="term" value="C:extracellular space"/>
    <property type="evidence" value="ECO:0007669"/>
    <property type="project" value="InterPro"/>
</dbReference>
<keyword evidence="6" id="KW-1185">Reference proteome</keyword>
<dbReference type="EMBL" id="BCSX01000004">
    <property type="protein sequence ID" value="GAS86283.1"/>
    <property type="molecule type" value="Genomic_DNA"/>
</dbReference>